<proteinExistence type="predicted"/>
<feature type="DNA-binding region" description="H-T-H motif" evidence="5">
    <location>
        <begin position="31"/>
        <end position="50"/>
    </location>
</feature>
<dbReference type="GO" id="GO:0000976">
    <property type="term" value="F:transcription cis-regulatory region binding"/>
    <property type="evidence" value="ECO:0007669"/>
    <property type="project" value="TreeGrafter"/>
</dbReference>
<keyword evidence="8" id="KW-1185">Reference proteome</keyword>
<evidence type="ECO:0000313" key="7">
    <source>
        <dbReference type="EMBL" id="MBA8950443.1"/>
    </source>
</evidence>
<keyword evidence="3 5" id="KW-0238">DNA-binding</keyword>
<sequence length="199" mass="21644">MPRQVDHDSRRRQIAQAVFELISERGMEGATLRDAAARAGVSMGAVQRCFSTKEEMVAFVMEHMNRRITERVQARISGSAEPGSPLTMLEQTLVGIVPLDGPSVAETKVWLAFTAQAAVDPRLAAVQREQYAGLAELFALLIRTAQDSGHARPDLDPGREADALITFTDGLNVQILVGRHTADSARAELARRIDALRAG</sequence>
<dbReference type="InterPro" id="IPR001647">
    <property type="entry name" value="HTH_TetR"/>
</dbReference>
<dbReference type="SUPFAM" id="SSF48498">
    <property type="entry name" value="Tetracyclin repressor-like, C-terminal domain"/>
    <property type="match status" value="1"/>
</dbReference>
<dbReference type="RefSeq" id="WP_182842862.1">
    <property type="nucleotide sequence ID" value="NZ_BAAALP010000002.1"/>
</dbReference>
<dbReference type="InterPro" id="IPR009057">
    <property type="entry name" value="Homeodomain-like_sf"/>
</dbReference>
<dbReference type="Pfam" id="PF13977">
    <property type="entry name" value="TetR_C_6"/>
    <property type="match status" value="1"/>
</dbReference>
<accession>A0A7W3QKZ5</accession>
<evidence type="ECO:0000313" key="8">
    <source>
        <dbReference type="Proteomes" id="UP000572680"/>
    </source>
</evidence>
<keyword evidence="4" id="KW-0804">Transcription</keyword>
<dbReference type="Gene3D" id="1.10.357.10">
    <property type="entry name" value="Tetracycline Repressor, domain 2"/>
    <property type="match status" value="1"/>
</dbReference>
<dbReference type="Pfam" id="PF00440">
    <property type="entry name" value="TetR_N"/>
    <property type="match status" value="1"/>
</dbReference>
<dbReference type="GO" id="GO:0003700">
    <property type="term" value="F:DNA-binding transcription factor activity"/>
    <property type="evidence" value="ECO:0007669"/>
    <property type="project" value="TreeGrafter"/>
</dbReference>
<evidence type="ECO:0000256" key="2">
    <source>
        <dbReference type="ARBA" id="ARBA00023015"/>
    </source>
</evidence>
<keyword evidence="2" id="KW-0805">Transcription regulation</keyword>
<dbReference type="Proteomes" id="UP000572680">
    <property type="component" value="Unassembled WGS sequence"/>
</dbReference>
<dbReference type="InterPro" id="IPR039538">
    <property type="entry name" value="BetI_C"/>
</dbReference>
<gene>
    <name evidence="7" type="ORF">HNR61_002056</name>
</gene>
<keyword evidence="1" id="KW-0678">Repressor</keyword>
<dbReference type="SUPFAM" id="SSF46689">
    <property type="entry name" value="Homeodomain-like"/>
    <property type="match status" value="1"/>
</dbReference>
<dbReference type="PANTHER" id="PTHR30055:SF234">
    <property type="entry name" value="HTH-TYPE TRANSCRIPTIONAL REGULATOR BETI"/>
    <property type="match status" value="1"/>
</dbReference>
<dbReference type="PANTHER" id="PTHR30055">
    <property type="entry name" value="HTH-TYPE TRANSCRIPTIONAL REGULATOR RUTR"/>
    <property type="match status" value="1"/>
</dbReference>
<dbReference type="InterPro" id="IPR036271">
    <property type="entry name" value="Tet_transcr_reg_TetR-rel_C_sf"/>
</dbReference>
<feature type="domain" description="HTH tetR-type" evidence="6">
    <location>
        <begin position="8"/>
        <end position="68"/>
    </location>
</feature>
<evidence type="ECO:0000256" key="3">
    <source>
        <dbReference type="ARBA" id="ARBA00023125"/>
    </source>
</evidence>
<evidence type="ECO:0000259" key="6">
    <source>
        <dbReference type="PROSITE" id="PS50977"/>
    </source>
</evidence>
<dbReference type="AlphaFoldDB" id="A0A7W3QKZ5"/>
<reference evidence="7 8" key="1">
    <citation type="submission" date="2020-08" db="EMBL/GenBank/DDBJ databases">
        <title>Genomic Encyclopedia of Type Strains, Phase IV (KMG-IV): sequencing the most valuable type-strain genomes for metagenomic binning, comparative biology and taxonomic classification.</title>
        <authorList>
            <person name="Goeker M."/>
        </authorList>
    </citation>
    <scope>NUCLEOTIDE SEQUENCE [LARGE SCALE GENOMIC DNA]</scope>
    <source>
        <strain evidence="7 8">DSM 44197</strain>
    </source>
</reference>
<evidence type="ECO:0000256" key="4">
    <source>
        <dbReference type="ARBA" id="ARBA00023163"/>
    </source>
</evidence>
<protein>
    <submittedName>
        <fullName evidence="7">AcrR family transcriptional regulator</fullName>
    </submittedName>
</protein>
<comment type="caution">
    <text evidence="7">The sequence shown here is derived from an EMBL/GenBank/DDBJ whole genome shotgun (WGS) entry which is preliminary data.</text>
</comment>
<dbReference type="EMBL" id="JACJIA010000002">
    <property type="protein sequence ID" value="MBA8950443.1"/>
    <property type="molecule type" value="Genomic_DNA"/>
</dbReference>
<name>A0A7W3QKZ5_ACTNM</name>
<evidence type="ECO:0000256" key="1">
    <source>
        <dbReference type="ARBA" id="ARBA00022491"/>
    </source>
</evidence>
<dbReference type="InterPro" id="IPR050109">
    <property type="entry name" value="HTH-type_TetR-like_transc_reg"/>
</dbReference>
<dbReference type="PRINTS" id="PR00455">
    <property type="entry name" value="HTHTETR"/>
</dbReference>
<evidence type="ECO:0000256" key="5">
    <source>
        <dbReference type="PROSITE-ProRule" id="PRU00335"/>
    </source>
</evidence>
<organism evidence="7 8">
    <name type="scientific">Actinomadura namibiensis</name>
    <dbReference type="NCBI Taxonomy" id="182080"/>
    <lineage>
        <taxon>Bacteria</taxon>
        <taxon>Bacillati</taxon>
        <taxon>Actinomycetota</taxon>
        <taxon>Actinomycetes</taxon>
        <taxon>Streptosporangiales</taxon>
        <taxon>Thermomonosporaceae</taxon>
        <taxon>Actinomadura</taxon>
    </lineage>
</organism>
<dbReference type="PROSITE" id="PS50977">
    <property type="entry name" value="HTH_TETR_2"/>
    <property type="match status" value="1"/>
</dbReference>